<gene>
    <name evidence="2" type="ORF">L201_000097</name>
</gene>
<evidence type="ECO:0000256" key="1">
    <source>
        <dbReference type="SAM" id="MobiDB-lite"/>
    </source>
</evidence>
<keyword evidence="3" id="KW-1185">Reference proteome</keyword>
<dbReference type="RefSeq" id="XP_066071999.1">
    <property type="nucleotide sequence ID" value="XM_066215902.1"/>
</dbReference>
<reference evidence="2 3" key="1">
    <citation type="submission" date="2024-01" db="EMBL/GenBank/DDBJ databases">
        <title>Comparative genomics of Cryptococcus and Kwoniella reveals pathogenesis evolution and contrasting modes of karyotype evolution via chromosome fusion or intercentromeric recombination.</title>
        <authorList>
            <person name="Coelho M.A."/>
            <person name="David-Palma M."/>
            <person name="Shea T."/>
            <person name="Bowers K."/>
            <person name="McGinley-Smith S."/>
            <person name="Mohammad A.W."/>
            <person name="Gnirke A."/>
            <person name="Yurkov A.M."/>
            <person name="Nowrousian M."/>
            <person name="Sun S."/>
            <person name="Cuomo C.A."/>
            <person name="Heitman J."/>
        </authorList>
    </citation>
    <scope>NUCLEOTIDE SEQUENCE [LARGE SCALE GENOMIC DNA]</scope>
    <source>
        <strain evidence="2 3">CBS 6074</strain>
    </source>
</reference>
<evidence type="ECO:0000313" key="2">
    <source>
        <dbReference type="EMBL" id="WWC85236.1"/>
    </source>
</evidence>
<protein>
    <submittedName>
        <fullName evidence="2">Uncharacterized protein</fullName>
    </submittedName>
</protein>
<feature type="compositionally biased region" description="Low complexity" evidence="1">
    <location>
        <begin position="9"/>
        <end position="22"/>
    </location>
</feature>
<name>A0AAX4JJR8_9TREE</name>
<feature type="region of interest" description="Disordered" evidence="1">
    <location>
        <begin position="59"/>
        <end position="99"/>
    </location>
</feature>
<dbReference type="AlphaFoldDB" id="A0AAX4JJR8"/>
<feature type="compositionally biased region" description="Low complexity" evidence="1">
    <location>
        <begin position="73"/>
        <end position="83"/>
    </location>
</feature>
<dbReference type="EMBL" id="CP144098">
    <property type="protein sequence ID" value="WWC85236.1"/>
    <property type="molecule type" value="Genomic_DNA"/>
</dbReference>
<dbReference type="GeneID" id="91090769"/>
<accession>A0AAX4JJR8</accession>
<proteinExistence type="predicted"/>
<dbReference type="Proteomes" id="UP001355207">
    <property type="component" value="Chromosome 1"/>
</dbReference>
<organism evidence="2 3">
    <name type="scientific">Kwoniella dendrophila CBS 6074</name>
    <dbReference type="NCBI Taxonomy" id="1295534"/>
    <lineage>
        <taxon>Eukaryota</taxon>
        <taxon>Fungi</taxon>
        <taxon>Dikarya</taxon>
        <taxon>Basidiomycota</taxon>
        <taxon>Agaricomycotina</taxon>
        <taxon>Tremellomycetes</taxon>
        <taxon>Tremellales</taxon>
        <taxon>Cryptococcaceae</taxon>
        <taxon>Kwoniella</taxon>
    </lineage>
</organism>
<sequence length="99" mass="11013">MSEPPKFESTGTTTVETTSSPRSWTSEVFDTFYRPIEGMNSAQASIQYVDPKQRWAEHLNAYEDPEKTDRGTESSTNTAATTEKSGMAVSQVEHHSHAN</sequence>
<feature type="region of interest" description="Disordered" evidence="1">
    <location>
        <begin position="1"/>
        <end position="22"/>
    </location>
</feature>
<feature type="compositionally biased region" description="Basic and acidic residues" evidence="1">
    <location>
        <begin position="59"/>
        <end position="72"/>
    </location>
</feature>
<evidence type="ECO:0000313" key="3">
    <source>
        <dbReference type="Proteomes" id="UP001355207"/>
    </source>
</evidence>